<dbReference type="Pfam" id="PF01548">
    <property type="entry name" value="DEDD_Tnp_IS110"/>
    <property type="match status" value="1"/>
</dbReference>
<evidence type="ECO:0000259" key="2">
    <source>
        <dbReference type="Pfam" id="PF02371"/>
    </source>
</evidence>
<organism evidence="3">
    <name type="scientific">uncultured Phycisphaerae bacterium</name>
    <dbReference type="NCBI Taxonomy" id="904963"/>
    <lineage>
        <taxon>Bacteria</taxon>
        <taxon>Pseudomonadati</taxon>
        <taxon>Planctomycetota</taxon>
        <taxon>Phycisphaerae</taxon>
        <taxon>environmental samples</taxon>
    </lineage>
</organism>
<dbReference type="PANTHER" id="PTHR33055">
    <property type="entry name" value="TRANSPOSASE FOR INSERTION SEQUENCE ELEMENT IS1111A"/>
    <property type="match status" value="1"/>
</dbReference>
<evidence type="ECO:0000259" key="1">
    <source>
        <dbReference type="Pfam" id="PF01548"/>
    </source>
</evidence>
<dbReference type="InterPro" id="IPR047650">
    <property type="entry name" value="Transpos_IS110"/>
</dbReference>
<proteinExistence type="predicted"/>
<dbReference type="InterPro" id="IPR003346">
    <property type="entry name" value="Transposase_20"/>
</dbReference>
<dbReference type="NCBIfam" id="NF033542">
    <property type="entry name" value="transpos_IS110"/>
    <property type="match status" value="1"/>
</dbReference>
<accession>A0A6J4QDT7</accession>
<dbReference type="GO" id="GO:0003677">
    <property type="term" value="F:DNA binding"/>
    <property type="evidence" value="ECO:0007669"/>
    <property type="project" value="InterPro"/>
</dbReference>
<dbReference type="GO" id="GO:0004803">
    <property type="term" value="F:transposase activity"/>
    <property type="evidence" value="ECO:0007669"/>
    <property type="project" value="InterPro"/>
</dbReference>
<sequence length="352" mass="38555">MQLGVDTHKRTHVVVALDEHGHQLGARTVPNTPEGWATALTWAREQQQQQQRRWGVENSGSLGKGFAQFLLAQGEAAVHEVSPQRTAQYRRRGRTQDKTDQADALAIARLLLAEGAYLPQVQQDDVGTELRLLSDHRDNLLVDRTRLINQLHGQMLQIDPGYQARSGALTRRRGLLYCRDLTLPEPDGVAQTRLLIVRQLVGQILRLEEEIATVTAALGERVRASATPVLALCGVGEVIAARLIGELGTVPRVHSAAALAALAGVAPVAVSSGGRGGYRLNRGGNRQLNRVIHLMALSQRRCDPRAQAYYAKKRAEGKTSRAAMRCLKRRLVDVLYRCFKQGTVAHPVAVAA</sequence>
<dbReference type="Pfam" id="PF02371">
    <property type="entry name" value="Transposase_20"/>
    <property type="match status" value="1"/>
</dbReference>
<feature type="domain" description="Transposase IS116/IS110/IS902 C-terminal" evidence="2">
    <location>
        <begin position="232"/>
        <end position="311"/>
    </location>
</feature>
<feature type="domain" description="Transposase IS110-like N-terminal" evidence="1">
    <location>
        <begin position="3"/>
        <end position="159"/>
    </location>
</feature>
<dbReference type="GO" id="GO:0006313">
    <property type="term" value="P:DNA transposition"/>
    <property type="evidence" value="ECO:0007669"/>
    <property type="project" value="InterPro"/>
</dbReference>
<dbReference type="InterPro" id="IPR002525">
    <property type="entry name" value="Transp_IS110-like_N"/>
</dbReference>
<evidence type="ECO:0000313" key="3">
    <source>
        <dbReference type="EMBL" id="CAA9434841.1"/>
    </source>
</evidence>
<dbReference type="EMBL" id="CADCUQ010000862">
    <property type="protein sequence ID" value="CAA9434841.1"/>
    <property type="molecule type" value="Genomic_DNA"/>
</dbReference>
<name>A0A6J4QDT7_9BACT</name>
<gene>
    <name evidence="3" type="ORF">AVDCRST_MAG64-3740</name>
</gene>
<reference evidence="3" key="1">
    <citation type="submission" date="2020-02" db="EMBL/GenBank/DDBJ databases">
        <authorList>
            <person name="Meier V. D."/>
        </authorList>
    </citation>
    <scope>NUCLEOTIDE SEQUENCE</scope>
    <source>
        <strain evidence="3">AVDCRST_MAG64</strain>
    </source>
</reference>
<dbReference type="PANTHER" id="PTHR33055:SF16">
    <property type="entry name" value="TRANSPOSASE FOR INSERTION SEQUENCE ELEMENT IS1547"/>
    <property type="match status" value="1"/>
</dbReference>
<protein>
    <submittedName>
        <fullName evidence="3">Uncharacterized protein</fullName>
    </submittedName>
</protein>
<dbReference type="AlphaFoldDB" id="A0A6J4QDT7"/>